<proteinExistence type="predicted"/>
<evidence type="ECO:0000259" key="1">
    <source>
        <dbReference type="Pfam" id="PF12770"/>
    </source>
</evidence>
<keyword evidence="3" id="KW-1185">Reference proteome</keyword>
<name>B4VYA5_9CYAN</name>
<dbReference type="HOGENOM" id="CLU_311172_0_0_3"/>
<dbReference type="eggNOG" id="COG4995">
    <property type="taxonomic scope" value="Bacteria"/>
</dbReference>
<dbReference type="EMBL" id="DS989860">
    <property type="protein sequence ID" value="EDX72941.1"/>
    <property type="molecule type" value="Genomic_DNA"/>
</dbReference>
<accession>B4VYA5</accession>
<sequence>MKLTAPGDIFTAAIVSGSESGTGGKIILESDGIVDTTAGDLDSSTNNGNGGTIKLDAPGDIKTAGINTSGSANGGDIILTSGGAIDTAAGILNAAGGENGGNITLFAPRDISTGEITSFLSGFSGNSGNISITSENGNIDTSQGALITSSGLGTGGNITLNAANSITSDQIDAISQTNQGGEIQLTAPNTITLSGDITTNQNSLIFNGSVILADDISITLFGTGDITFHDTIDGTKNLTLETENGIIEFNDIIGGSTPLNNLIVQGNISDNPIGVNITAINNIITDNLTSPTGISFTSTRGQIKTGDLTSPAGISLTSNSGQIETGILDSSNLNDGGDITLNARGNIKVSQINAQSLGNGRGGDVDITTPSYFQATDSFIDQNNINASISVAGGDNGGTIIIRHGGDGDIPFIVGNPDINGTAAAITRGDDAGIQTIEPTRDYFFTHKRDRNRIQIISILGAIPLPPTPIPVPEPTPKLNLDQNPIESLAFRVGDTLDAATTINQDPETGNYNISWEFPGEQPINLNVNNPPTPLDATPQDDVVAEIDQLFEDEFEDYFGEDLTNANVTAESLRETLKTIEQQTGKRAVVIYARNLKEGKGLELVLVLPEDNYIRKLVPASTITTLKSTVSEFQEMVTDITESRGYLPAAQQLYQWLIAPLESDLDALDIDTLIFCMDGGLRQLPMAALHDGKQFLIEHYSIGSIPSFSLTNTRYQPVKDAQILAMGATEFADLGALPTVATELKIITQTLWTGESFLNEEFTLSNLKTESRRQPFEIIHLATHAKFNDGNPSNSYIQLWDTKLRLNQVRQLEWYLPPPIELLVLSACQTALGNIEAELGFAGLAVQTGVKSAVASLWYVGDEATLSLMSGFYNQLRLPDITIKAEALRQAQLAMLREQVYFEGGKLTGIEGLEVELPGLGSRANQRLSHPYYWAGFTIIGSPW</sequence>
<evidence type="ECO:0000313" key="3">
    <source>
        <dbReference type="Proteomes" id="UP000003835"/>
    </source>
</evidence>
<dbReference type="InterPro" id="IPR024983">
    <property type="entry name" value="CHAT_dom"/>
</dbReference>
<dbReference type="Proteomes" id="UP000003835">
    <property type="component" value="Unassembled WGS sequence"/>
</dbReference>
<evidence type="ECO:0000313" key="2">
    <source>
        <dbReference type="EMBL" id="EDX72941.1"/>
    </source>
</evidence>
<feature type="domain" description="CHAT" evidence="1">
    <location>
        <begin position="648"/>
        <end position="942"/>
    </location>
</feature>
<reference evidence="2 3" key="1">
    <citation type="submission" date="2008-07" db="EMBL/GenBank/DDBJ databases">
        <authorList>
            <person name="Tandeau de Marsac N."/>
            <person name="Ferriera S."/>
            <person name="Johnson J."/>
            <person name="Kravitz S."/>
            <person name="Beeson K."/>
            <person name="Sutton G."/>
            <person name="Rogers Y.-H."/>
            <person name="Friedman R."/>
            <person name="Frazier M."/>
            <person name="Venter J.C."/>
        </authorList>
    </citation>
    <scope>NUCLEOTIDE SEQUENCE [LARGE SCALE GENOMIC DNA]</scope>
    <source>
        <strain evidence="2 3">PCC 7420</strain>
    </source>
</reference>
<protein>
    <recommendedName>
        <fullName evidence="1">CHAT domain-containing protein</fullName>
    </recommendedName>
</protein>
<dbReference type="eggNOG" id="COG3210">
    <property type="taxonomic scope" value="Bacteria"/>
</dbReference>
<dbReference type="STRING" id="118168.MC7420_2559"/>
<dbReference type="Pfam" id="PF12770">
    <property type="entry name" value="CHAT"/>
    <property type="match status" value="1"/>
</dbReference>
<dbReference type="AlphaFoldDB" id="B4VYA5"/>
<gene>
    <name evidence="2" type="ORF">MC7420_2559</name>
</gene>
<organism evidence="2 3">
    <name type="scientific">Coleofasciculus chthonoplastes PCC 7420</name>
    <dbReference type="NCBI Taxonomy" id="118168"/>
    <lineage>
        <taxon>Bacteria</taxon>
        <taxon>Bacillati</taxon>
        <taxon>Cyanobacteriota</taxon>
        <taxon>Cyanophyceae</taxon>
        <taxon>Coleofasciculales</taxon>
        <taxon>Coleofasciculaceae</taxon>
        <taxon>Coleofasciculus</taxon>
    </lineage>
</organism>